<evidence type="ECO:0000256" key="14">
    <source>
        <dbReference type="ARBA" id="ARBA00047783"/>
    </source>
</evidence>
<dbReference type="EC" id="2.1.1.228" evidence="5 15"/>
<reference evidence="20 21" key="1">
    <citation type="submission" date="2016-12" db="EMBL/GenBank/DDBJ databases">
        <title>Candidatus Reconcilibacillus cellulovorans genome.</title>
        <authorList>
            <person name="Kolinko S."/>
            <person name="Wu Y.-W."/>
            <person name="Tachea F."/>
            <person name="Denzel E."/>
            <person name="Hiras J."/>
            <person name="Baecker N."/>
            <person name="Chan L.J."/>
            <person name="Eichorst S.A."/>
            <person name="Frey D."/>
            <person name="Adams P.D."/>
            <person name="Pray T."/>
            <person name="Tanjore D."/>
            <person name="Petzold C.J."/>
            <person name="Gladden J.M."/>
            <person name="Simmons B.A."/>
            <person name="Singer S.W."/>
        </authorList>
    </citation>
    <scope>NUCLEOTIDE SEQUENCE [LARGE SCALE GENOMIC DNA]</scope>
    <source>
        <strain evidence="20">JTherm</strain>
    </source>
</reference>
<evidence type="ECO:0000256" key="9">
    <source>
        <dbReference type="ARBA" id="ARBA00022679"/>
    </source>
</evidence>
<keyword evidence="7 15" id="KW-0963">Cytoplasm</keyword>
<evidence type="ECO:0000256" key="15">
    <source>
        <dbReference type="HAMAP-Rule" id="MF_00605"/>
    </source>
</evidence>
<evidence type="ECO:0000256" key="6">
    <source>
        <dbReference type="ARBA" id="ARBA00014679"/>
    </source>
</evidence>
<keyword evidence="11 15" id="KW-0819">tRNA processing</keyword>
<evidence type="ECO:0000256" key="2">
    <source>
        <dbReference type="ARBA" id="ARBA00004496"/>
    </source>
</evidence>
<dbReference type="Gene3D" id="1.10.1270.20">
    <property type="entry name" value="tRNA(m1g37)methyltransferase, domain 2"/>
    <property type="match status" value="1"/>
</dbReference>
<feature type="binding site" evidence="15 16">
    <location>
        <position position="112"/>
    </location>
    <ligand>
        <name>S-adenosyl-L-methionine</name>
        <dbReference type="ChEBI" id="CHEBI:59789"/>
    </ligand>
</feature>
<comment type="catalytic activity">
    <reaction evidence="14 15 17">
        <text>guanosine(37) in tRNA + S-adenosyl-L-methionine = N(1)-methylguanosine(37) in tRNA + S-adenosyl-L-homocysteine + H(+)</text>
        <dbReference type="Rhea" id="RHEA:36899"/>
        <dbReference type="Rhea" id="RHEA-COMP:10145"/>
        <dbReference type="Rhea" id="RHEA-COMP:10147"/>
        <dbReference type="ChEBI" id="CHEBI:15378"/>
        <dbReference type="ChEBI" id="CHEBI:57856"/>
        <dbReference type="ChEBI" id="CHEBI:59789"/>
        <dbReference type="ChEBI" id="CHEBI:73542"/>
        <dbReference type="ChEBI" id="CHEBI:74269"/>
        <dbReference type="EC" id="2.1.1.228"/>
    </reaction>
</comment>
<evidence type="ECO:0000256" key="17">
    <source>
        <dbReference type="RuleBase" id="RU003464"/>
    </source>
</evidence>
<dbReference type="AlphaFoldDB" id="A0A2A6E384"/>
<comment type="function">
    <text evidence="1 15 17">Specifically methylates guanosine-37 in various tRNAs.</text>
</comment>
<name>A0A2A6E384_9BACL</name>
<dbReference type="FunFam" id="1.10.1270.20:FF:000001">
    <property type="entry name" value="tRNA (guanine-N(1)-)-methyltransferase"/>
    <property type="match status" value="1"/>
</dbReference>
<feature type="region of interest" description="Disordered" evidence="18">
    <location>
        <begin position="238"/>
        <end position="258"/>
    </location>
</feature>
<feature type="domain" description="tRNA methyltransferase TRMD/TRM10-type" evidence="19">
    <location>
        <begin position="1"/>
        <end position="224"/>
    </location>
</feature>
<dbReference type="EMBL" id="MOXJ01000004">
    <property type="protein sequence ID" value="PDO11279.1"/>
    <property type="molecule type" value="Genomic_DNA"/>
</dbReference>
<dbReference type="Pfam" id="PF01746">
    <property type="entry name" value="tRNA_m1G_MT"/>
    <property type="match status" value="1"/>
</dbReference>
<evidence type="ECO:0000256" key="7">
    <source>
        <dbReference type="ARBA" id="ARBA00022490"/>
    </source>
</evidence>
<dbReference type="InterPro" id="IPR016009">
    <property type="entry name" value="tRNA_MeTrfase_TRMD/TRM10"/>
</dbReference>
<dbReference type="PIRSF" id="PIRSF000386">
    <property type="entry name" value="tRNA_mtase"/>
    <property type="match status" value="1"/>
</dbReference>
<dbReference type="Proteomes" id="UP000243688">
    <property type="component" value="Unassembled WGS sequence"/>
</dbReference>
<evidence type="ECO:0000259" key="19">
    <source>
        <dbReference type="Pfam" id="PF01746"/>
    </source>
</evidence>
<dbReference type="PANTHER" id="PTHR46417">
    <property type="entry name" value="TRNA (GUANINE-N(1)-)-METHYLTRANSFERASE"/>
    <property type="match status" value="1"/>
</dbReference>
<keyword evidence="10 15" id="KW-0949">S-adenosyl-L-methionine</keyword>
<feature type="binding site" evidence="15 16">
    <location>
        <begin position="132"/>
        <end position="137"/>
    </location>
    <ligand>
        <name>S-adenosyl-L-methionine</name>
        <dbReference type="ChEBI" id="CHEBI:59789"/>
    </ligand>
</feature>
<evidence type="ECO:0000313" key="21">
    <source>
        <dbReference type="Proteomes" id="UP000243688"/>
    </source>
</evidence>
<evidence type="ECO:0000256" key="11">
    <source>
        <dbReference type="ARBA" id="ARBA00022694"/>
    </source>
</evidence>
<dbReference type="NCBIfam" id="TIGR00088">
    <property type="entry name" value="trmD"/>
    <property type="match status" value="1"/>
</dbReference>
<dbReference type="InterPro" id="IPR029026">
    <property type="entry name" value="tRNA_m1G_MTases_N"/>
</dbReference>
<dbReference type="Gene3D" id="3.40.1280.10">
    <property type="match status" value="1"/>
</dbReference>
<dbReference type="InterPro" id="IPR023148">
    <property type="entry name" value="tRNA_m1G_MeTrfase_C_sf"/>
</dbReference>
<evidence type="ECO:0000256" key="13">
    <source>
        <dbReference type="ARBA" id="ARBA00033392"/>
    </source>
</evidence>
<sequence>MRIDVLTLFPEMFEGVLSSSILGRARERGIVDVRTLNFRQFAVNRHGSVDDYPYGGGGGMILRPEPLFSAVESLPATGGSRRVVLLCPQGRRFTQAVAEELANERHLVLICGHYEGVDERVRLHLVDDELSIGDYVLTGGELAAMVVMDAVVRLLPGVLGNERSAKTDSFSGGLLEYPQYTRPAVFRGWAVPDVLLSGHHRKIEEWRRREALRRTFERRPDLLERAELTEEERRLVEQWRREAAKPRNGESETGDRTS</sequence>
<comment type="caution">
    <text evidence="20">The sequence shown here is derived from an EMBL/GenBank/DDBJ whole genome shotgun (WGS) entry which is preliminary data.</text>
</comment>
<evidence type="ECO:0000256" key="16">
    <source>
        <dbReference type="PIRSR" id="PIRSR000386-1"/>
    </source>
</evidence>
<dbReference type="GO" id="GO:0052906">
    <property type="term" value="F:tRNA (guanine(37)-N1)-methyltransferase activity"/>
    <property type="evidence" value="ECO:0007669"/>
    <property type="project" value="UniProtKB-UniRule"/>
</dbReference>
<dbReference type="InterPro" id="IPR029028">
    <property type="entry name" value="Alpha/beta_knot_MTases"/>
</dbReference>
<evidence type="ECO:0000256" key="5">
    <source>
        <dbReference type="ARBA" id="ARBA00012807"/>
    </source>
</evidence>
<dbReference type="NCBIfam" id="NF000648">
    <property type="entry name" value="PRK00026.1"/>
    <property type="match status" value="1"/>
</dbReference>
<dbReference type="PANTHER" id="PTHR46417:SF1">
    <property type="entry name" value="TRNA (GUANINE-N(1)-)-METHYLTRANSFERASE"/>
    <property type="match status" value="1"/>
</dbReference>
<dbReference type="InterPro" id="IPR002649">
    <property type="entry name" value="tRNA_m1G_MeTrfase_TrmD"/>
</dbReference>
<comment type="similarity">
    <text evidence="3 15 17">Belongs to the RNA methyltransferase TrmD family.</text>
</comment>
<accession>A0A2A6E384</accession>
<gene>
    <name evidence="15" type="primary">trmD</name>
    <name evidence="20" type="ORF">BLM47_03210</name>
</gene>
<comment type="subunit">
    <text evidence="4 15 17">Homodimer.</text>
</comment>
<protein>
    <recommendedName>
        <fullName evidence="6 15">tRNA (guanine-N(1)-)-methyltransferase</fullName>
        <ecNumber evidence="5 15">2.1.1.228</ecNumber>
    </recommendedName>
    <alternativeName>
        <fullName evidence="12 15">M1G-methyltransferase</fullName>
    </alternativeName>
    <alternativeName>
        <fullName evidence="13 15">tRNA [GM37] methyltransferase</fullName>
    </alternativeName>
</protein>
<dbReference type="HAMAP" id="MF_00605">
    <property type="entry name" value="TrmD"/>
    <property type="match status" value="1"/>
</dbReference>
<evidence type="ECO:0000256" key="8">
    <source>
        <dbReference type="ARBA" id="ARBA00022603"/>
    </source>
</evidence>
<dbReference type="GO" id="GO:0005829">
    <property type="term" value="C:cytosol"/>
    <property type="evidence" value="ECO:0007669"/>
    <property type="project" value="TreeGrafter"/>
</dbReference>
<dbReference type="GO" id="GO:0002939">
    <property type="term" value="P:tRNA N1-guanine methylation"/>
    <property type="evidence" value="ECO:0007669"/>
    <property type="project" value="TreeGrafter"/>
</dbReference>
<evidence type="ECO:0000256" key="10">
    <source>
        <dbReference type="ARBA" id="ARBA00022691"/>
    </source>
</evidence>
<evidence type="ECO:0000256" key="4">
    <source>
        <dbReference type="ARBA" id="ARBA00011738"/>
    </source>
</evidence>
<keyword evidence="8 15" id="KW-0489">Methyltransferase</keyword>
<dbReference type="CDD" id="cd18080">
    <property type="entry name" value="TrmD-like"/>
    <property type="match status" value="1"/>
</dbReference>
<evidence type="ECO:0000313" key="20">
    <source>
        <dbReference type="EMBL" id="PDO11279.1"/>
    </source>
</evidence>
<dbReference type="FunFam" id="3.40.1280.10:FF:000001">
    <property type="entry name" value="tRNA (guanine-N(1)-)-methyltransferase"/>
    <property type="match status" value="1"/>
</dbReference>
<evidence type="ECO:0000256" key="3">
    <source>
        <dbReference type="ARBA" id="ARBA00007630"/>
    </source>
</evidence>
<evidence type="ECO:0000256" key="1">
    <source>
        <dbReference type="ARBA" id="ARBA00002634"/>
    </source>
</evidence>
<proteinExistence type="inferred from homology"/>
<dbReference type="SUPFAM" id="SSF75217">
    <property type="entry name" value="alpha/beta knot"/>
    <property type="match status" value="1"/>
</dbReference>
<keyword evidence="9 15" id="KW-0808">Transferase</keyword>
<comment type="subcellular location">
    <subcellularLocation>
        <location evidence="2 15 17">Cytoplasm</location>
    </subcellularLocation>
</comment>
<organism evidence="20 21">
    <name type="scientific">Candidatus Reconcilbacillus cellulovorans</name>
    <dbReference type="NCBI Taxonomy" id="1906605"/>
    <lineage>
        <taxon>Bacteria</taxon>
        <taxon>Bacillati</taxon>
        <taxon>Bacillota</taxon>
        <taxon>Bacilli</taxon>
        <taxon>Bacillales</taxon>
        <taxon>Paenibacillaceae</taxon>
        <taxon>Candidatus Reconcilbacillus</taxon>
    </lineage>
</organism>
<evidence type="ECO:0000256" key="12">
    <source>
        <dbReference type="ARBA" id="ARBA00029736"/>
    </source>
</evidence>
<evidence type="ECO:0000256" key="18">
    <source>
        <dbReference type="SAM" id="MobiDB-lite"/>
    </source>
</evidence>